<organism evidence="3 4">
    <name type="scientific">Clostridium fessum</name>
    <dbReference type="NCBI Taxonomy" id="2126740"/>
    <lineage>
        <taxon>Bacteria</taxon>
        <taxon>Bacillati</taxon>
        <taxon>Bacillota</taxon>
        <taxon>Clostridia</taxon>
        <taxon>Eubacteriales</taxon>
        <taxon>Clostridiaceae</taxon>
        <taxon>Clostridium</taxon>
    </lineage>
</organism>
<dbReference type="InterPro" id="IPR029069">
    <property type="entry name" value="HotDog_dom_sf"/>
</dbReference>
<dbReference type="GO" id="GO:0047617">
    <property type="term" value="F:fatty acyl-CoA hydrolase activity"/>
    <property type="evidence" value="ECO:0007669"/>
    <property type="project" value="TreeGrafter"/>
</dbReference>
<dbReference type="SUPFAM" id="SSF54637">
    <property type="entry name" value="Thioesterase/thiol ester dehydrase-isomerase"/>
    <property type="match status" value="2"/>
</dbReference>
<dbReference type="Proteomes" id="UP000241048">
    <property type="component" value="Unassembled WGS sequence"/>
</dbReference>
<protein>
    <submittedName>
        <fullName evidence="3">Acyl-[acyl-carrier-protein] thioesterase</fullName>
    </submittedName>
</protein>
<proteinExistence type="predicted"/>
<dbReference type="Gene3D" id="3.10.129.10">
    <property type="entry name" value="Hotdog Thioesterase"/>
    <property type="match status" value="1"/>
</dbReference>
<dbReference type="Pfam" id="PF20791">
    <property type="entry name" value="Acyl-ACP_TE_C"/>
    <property type="match status" value="1"/>
</dbReference>
<name>A0A2T3FMY4_9CLOT</name>
<dbReference type="PANTHER" id="PTHR31793:SF24">
    <property type="entry name" value="LONG-CHAIN ACYL-COA THIOESTERASE FADM"/>
    <property type="match status" value="1"/>
</dbReference>
<dbReference type="InterPro" id="IPR002864">
    <property type="entry name" value="Acyl-ACP_thioesterase_NHD"/>
</dbReference>
<gene>
    <name evidence="3" type="ORF">C7U56_12480</name>
</gene>
<accession>A0A2T3FMY4</accession>
<keyword evidence="4" id="KW-1185">Reference proteome</keyword>
<dbReference type="CDD" id="cd00586">
    <property type="entry name" value="4HBT"/>
    <property type="match status" value="1"/>
</dbReference>
<dbReference type="GO" id="GO:0006633">
    <property type="term" value="P:fatty acid biosynthetic process"/>
    <property type="evidence" value="ECO:0007669"/>
    <property type="project" value="InterPro"/>
</dbReference>
<evidence type="ECO:0000313" key="3">
    <source>
        <dbReference type="EMBL" id="PST36631.1"/>
    </source>
</evidence>
<sequence>MYTFDSRVRYSETDEEGNLSVVGIMNYLQDCSTFQSEDLKLGISYLNEEKRAWWLSGWQIEILRQPHLGERIRISTWPYGFKGIYGYRNFTIEDEMGNPLVRADSTWFYYDLEKGCPVRVPESQLEGYQIEDKPLAMPPAPKKIRLPETYETAAPVTVERHHLDTNRHVNNAQYVAIARELLPVDFALGELRVEYRKAAVLGNVMYPKLAQVPEGYVVSLQDAEGQVYANLWLARTGL</sequence>
<dbReference type="InterPro" id="IPR050563">
    <property type="entry name" value="4-hydroxybenzoyl-CoA_TE"/>
</dbReference>
<evidence type="ECO:0000259" key="1">
    <source>
        <dbReference type="Pfam" id="PF01643"/>
    </source>
</evidence>
<dbReference type="EMBL" id="PYLO01000004">
    <property type="protein sequence ID" value="PST36631.1"/>
    <property type="molecule type" value="Genomic_DNA"/>
</dbReference>
<dbReference type="InterPro" id="IPR049427">
    <property type="entry name" value="Acyl-ACP_TE_C"/>
</dbReference>
<evidence type="ECO:0000259" key="2">
    <source>
        <dbReference type="Pfam" id="PF20791"/>
    </source>
</evidence>
<reference evidence="3 4" key="1">
    <citation type="submission" date="2018-03" db="EMBL/GenBank/DDBJ databases">
        <title>Lachnoclostridium SNUG30386 gen.nov., sp.nov., isolated from human faeces.</title>
        <authorList>
            <person name="Seo B."/>
            <person name="Jeon K."/>
            <person name="Ko G."/>
        </authorList>
    </citation>
    <scope>NUCLEOTIDE SEQUENCE [LARGE SCALE GENOMIC DNA]</scope>
    <source>
        <strain evidence="3 4">SNUG30386</strain>
    </source>
</reference>
<dbReference type="AlphaFoldDB" id="A0A2T3FMY4"/>
<dbReference type="Pfam" id="PF01643">
    <property type="entry name" value="Acyl-ACP_TE"/>
    <property type="match status" value="1"/>
</dbReference>
<feature type="domain" description="Acyl-ACP thioesterase N-terminal hotdog" evidence="1">
    <location>
        <begin position="7"/>
        <end position="127"/>
    </location>
</feature>
<comment type="caution">
    <text evidence="3">The sequence shown here is derived from an EMBL/GenBank/DDBJ whole genome shotgun (WGS) entry which is preliminary data.</text>
</comment>
<feature type="domain" description="Acyl-ACP thioesterase-like C-terminal" evidence="2">
    <location>
        <begin position="153"/>
        <end position="204"/>
    </location>
</feature>
<dbReference type="PANTHER" id="PTHR31793">
    <property type="entry name" value="4-HYDROXYBENZOYL-COA THIOESTERASE FAMILY MEMBER"/>
    <property type="match status" value="1"/>
</dbReference>
<evidence type="ECO:0000313" key="4">
    <source>
        <dbReference type="Proteomes" id="UP000241048"/>
    </source>
</evidence>